<reference evidence="2 3" key="1">
    <citation type="journal article" date="2019" name="Nat. Ecol. Evol.">
        <title>Megaphylogeny resolves global patterns of mushroom evolution.</title>
        <authorList>
            <person name="Varga T."/>
            <person name="Krizsan K."/>
            <person name="Foldi C."/>
            <person name="Dima B."/>
            <person name="Sanchez-Garcia M."/>
            <person name="Sanchez-Ramirez S."/>
            <person name="Szollosi G.J."/>
            <person name="Szarkandi J.G."/>
            <person name="Papp V."/>
            <person name="Albert L."/>
            <person name="Andreopoulos W."/>
            <person name="Angelini C."/>
            <person name="Antonin V."/>
            <person name="Barry K.W."/>
            <person name="Bougher N.L."/>
            <person name="Buchanan P."/>
            <person name="Buyck B."/>
            <person name="Bense V."/>
            <person name="Catcheside P."/>
            <person name="Chovatia M."/>
            <person name="Cooper J."/>
            <person name="Damon W."/>
            <person name="Desjardin D."/>
            <person name="Finy P."/>
            <person name="Geml J."/>
            <person name="Haridas S."/>
            <person name="Hughes K."/>
            <person name="Justo A."/>
            <person name="Karasinski D."/>
            <person name="Kautmanova I."/>
            <person name="Kiss B."/>
            <person name="Kocsube S."/>
            <person name="Kotiranta H."/>
            <person name="LaButti K.M."/>
            <person name="Lechner B.E."/>
            <person name="Liimatainen K."/>
            <person name="Lipzen A."/>
            <person name="Lukacs Z."/>
            <person name="Mihaltcheva S."/>
            <person name="Morgado L.N."/>
            <person name="Niskanen T."/>
            <person name="Noordeloos M.E."/>
            <person name="Ohm R.A."/>
            <person name="Ortiz-Santana B."/>
            <person name="Ovrebo C."/>
            <person name="Racz N."/>
            <person name="Riley R."/>
            <person name="Savchenko A."/>
            <person name="Shiryaev A."/>
            <person name="Soop K."/>
            <person name="Spirin V."/>
            <person name="Szebenyi C."/>
            <person name="Tomsovsky M."/>
            <person name="Tulloss R.E."/>
            <person name="Uehling J."/>
            <person name="Grigoriev I.V."/>
            <person name="Vagvolgyi C."/>
            <person name="Papp T."/>
            <person name="Martin F.M."/>
            <person name="Miettinen O."/>
            <person name="Hibbett D.S."/>
            <person name="Nagy L.G."/>
        </authorList>
    </citation>
    <scope>NUCLEOTIDE SEQUENCE [LARGE SCALE GENOMIC DNA]</scope>
    <source>
        <strain evidence="2 3">FP101781</strain>
    </source>
</reference>
<dbReference type="EMBL" id="QPFP01000013">
    <property type="protein sequence ID" value="TEB33288.1"/>
    <property type="molecule type" value="Genomic_DNA"/>
</dbReference>
<comment type="caution">
    <text evidence="2">The sequence shown here is derived from an EMBL/GenBank/DDBJ whole genome shotgun (WGS) entry which is preliminary data.</text>
</comment>
<evidence type="ECO:0000256" key="1">
    <source>
        <dbReference type="SAM" id="MobiDB-lite"/>
    </source>
</evidence>
<name>A0A4Y7TH97_COPMI</name>
<gene>
    <name evidence="2" type="ORF">FA13DRAFT_1708631</name>
</gene>
<proteinExistence type="predicted"/>
<dbReference type="Proteomes" id="UP000298030">
    <property type="component" value="Unassembled WGS sequence"/>
</dbReference>
<accession>A0A4Y7TH97</accession>
<organism evidence="2 3">
    <name type="scientific">Coprinellus micaceus</name>
    <name type="common">Glistening ink-cap mushroom</name>
    <name type="synonym">Coprinus micaceus</name>
    <dbReference type="NCBI Taxonomy" id="71717"/>
    <lineage>
        <taxon>Eukaryota</taxon>
        <taxon>Fungi</taxon>
        <taxon>Dikarya</taxon>
        <taxon>Basidiomycota</taxon>
        <taxon>Agaricomycotina</taxon>
        <taxon>Agaricomycetes</taxon>
        <taxon>Agaricomycetidae</taxon>
        <taxon>Agaricales</taxon>
        <taxon>Agaricineae</taxon>
        <taxon>Psathyrellaceae</taxon>
        <taxon>Coprinellus</taxon>
    </lineage>
</organism>
<evidence type="ECO:0000313" key="2">
    <source>
        <dbReference type="EMBL" id="TEB33288.1"/>
    </source>
</evidence>
<feature type="compositionally biased region" description="Polar residues" evidence="1">
    <location>
        <begin position="284"/>
        <end position="296"/>
    </location>
</feature>
<feature type="compositionally biased region" description="Low complexity" evidence="1">
    <location>
        <begin position="383"/>
        <end position="395"/>
    </location>
</feature>
<dbReference type="AlphaFoldDB" id="A0A4Y7TH97"/>
<sequence length="540" mass="58489">MQSLYGKPLDIWVITLQCALGFLRLPFQAFSLTAMIRFRPYHCDRLARHDTPQGRFGSGAGGATRKYLLIDASPDRSANRVDRTNVYDTLEQANRYLNLRGPPLPIVIQILQGQENDLDEFIDLVKSVPNGNSNAHAESFVKGVIEKIQDMQIWPNYRKFYVMLNGTNASKYIAQHWNYISDISSGSDLKTPSFPTFIDAFVFGLAGGNYRLGQWGLRDRWGWPAPLRVGLTKPSRPAPSGPAAAPTSTSSNDRPSAVAASGTLTSAGGQTSSRPPHGLRPAYTRQSPPAISTSKWKTPPQSPTIPPSPGLDTPPRAPNIGEGHSSSIEASRLEQLTPAHSRVSAGVEKSLSFDLPSPSAHSKGKQSVGSGRMPLSTGRHVPVPRTATPKAATTPLGNADLSSPHSRPIAGQATRFCIPSTLVPTTLLDSRRFTDGQLAVVCSRNPDTPGVGEVVWSSDPILNDLLFLPAKSSLPPFVEFTLRAIGWDEGMVRLVEVAWSSEGTRDAFILTLGEASMPLGEGYLVWQLLSRDTAPRAEEL</sequence>
<feature type="compositionally biased region" description="Polar residues" evidence="1">
    <location>
        <begin position="262"/>
        <end position="274"/>
    </location>
</feature>
<dbReference type="OrthoDB" id="3129680at2759"/>
<feature type="region of interest" description="Disordered" evidence="1">
    <location>
        <begin position="337"/>
        <end position="405"/>
    </location>
</feature>
<feature type="compositionally biased region" description="Pro residues" evidence="1">
    <location>
        <begin position="300"/>
        <end position="309"/>
    </location>
</feature>
<protein>
    <submittedName>
        <fullName evidence="2">Uncharacterized protein</fullName>
    </submittedName>
</protein>
<keyword evidence="3" id="KW-1185">Reference proteome</keyword>
<feature type="compositionally biased region" description="Low complexity" evidence="1">
    <location>
        <begin position="241"/>
        <end position="251"/>
    </location>
</feature>
<evidence type="ECO:0000313" key="3">
    <source>
        <dbReference type="Proteomes" id="UP000298030"/>
    </source>
</evidence>
<feature type="region of interest" description="Disordered" evidence="1">
    <location>
        <begin position="232"/>
        <end position="324"/>
    </location>
</feature>